<name>I6ZUU9_ENCRO</name>
<dbReference type="Proteomes" id="UP000010094">
    <property type="component" value="Chromosome VIII"/>
</dbReference>
<evidence type="ECO:0000313" key="1">
    <source>
        <dbReference type="EMBL" id="AFN83506.1"/>
    </source>
</evidence>
<proteinExistence type="predicted"/>
<reference evidence="1 2" key="1">
    <citation type="journal article" date="2012" name="Proc. Natl. Acad. Sci. U.S.A.">
        <title>Gain and loss of multiple functionally related, horizontally transferred genes in the reduced genomes of two microsporidian parasites.</title>
        <authorList>
            <person name="Pombert J.-F."/>
            <person name="Selman M."/>
            <person name="Burki F."/>
            <person name="Bardell F.T."/>
            <person name="Farinelli L."/>
            <person name="Solter L.F."/>
            <person name="Whitman D.W."/>
            <person name="Weiss L.M."/>
            <person name="Corradi N."/>
            <person name="Keeling P.J."/>
        </authorList>
    </citation>
    <scope>NUCLEOTIDE SEQUENCE [LARGE SCALE GENOMIC DNA]</scope>
    <source>
        <strain evidence="1 2">SJ-2008</strain>
    </source>
</reference>
<dbReference type="RefSeq" id="XP_009265003.1">
    <property type="nucleotide sequence ID" value="XM_009266728.1"/>
</dbReference>
<organism evidence="1 2">
    <name type="scientific">Encephalitozoon romaleae (strain SJ-2008)</name>
    <name type="common">Microsporidian parasite</name>
    <dbReference type="NCBI Taxonomy" id="1178016"/>
    <lineage>
        <taxon>Eukaryota</taxon>
        <taxon>Fungi</taxon>
        <taxon>Fungi incertae sedis</taxon>
        <taxon>Microsporidia</taxon>
        <taxon>Unikaryonidae</taxon>
        <taxon>Encephalitozoon</taxon>
    </lineage>
</organism>
<dbReference type="EMBL" id="CP003525">
    <property type="protein sequence ID" value="AFN83506.1"/>
    <property type="molecule type" value="Genomic_DNA"/>
</dbReference>
<protein>
    <recommendedName>
        <fullName evidence="3">GYF domain-containing protein</fullName>
    </recommendedName>
</protein>
<accession>I6ZUU9</accession>
<dbReference type="GeneID" id="20521823"/>
<sequence>MFPVNFAEIRLVKPDDFVFDKTICTEETNKPKILREYSKEEKACILKKRILAVAGRKGGWPQKKASRRESESMWDVDLSRADQGHFDQRGNFILGTPRSPSFSWLVKKEGSIYGPFTGREMKEKVNSEELKGTEIRRDIDKGFVSYDSLAIDLGDFLSSEKLDEYFEMHAAIKKPLEKSQEFFEDLSSLSLKRHPKKDLDRSKILEGCVKSRNFLHSRNPSVSLGFMERKISGKSFSDAIKIISNVAGFNKAECEEFLNLFLDESKLSILSDICPDGFVKVTSVTRKGSRR</sequence>
<dbReference type="KEGG" id="ero:EROM_080880"/>
<dbReference type="OrthoDB" id="2186465at2759"/>
<dbReference type="HOGENOM" id="CLU_083362_0_0_1"/>
<dbReference type="AlphaFoldDB" id="I6ZUU9"/>
<keyword evidence="2" id="KW-1185">Reference proteome</keyword>
<gene>
    <name evidence="1" type="ordered locus">EROM_080880</name>
</gene>
<dbReference type="VEuPathDB" id="MicrosporidiaDB:EROM_080880"/>
<evidence type="ECO:0000313" key="2">
    <source>
        <dbReference type="Proteomes" id="UP000010094"/>
    </source>
</evidence>
<evidence type="ECO:0008006" key="3">
    <source>
        <dbReference type="Google" id="ProtNLM"/>
    </source>
</evidence>